<accession>A0A0A0V5B4</accession>
<feature type="chain" id="PRO_5001970727" evidence="1">
    <location>
        <begin position="23"/>
        <end position="119"/>
    </location>
</feature>
<feature type="signal peptide" evidence="1">
    <location>
        <begin position="1"/>
        <end position="22"/>
    </location>
</feature>
<sequence>MNSKVAIIVVLAVIYIARGTYAKPNKNEFLRYIQGRASDEEEPLHCFEKGHWCDSYGADYCCDCCDLNNTCVDCKPGCIRSGQGQCYSGEECCSGDCSRVSRSDPKKYCVYRGHPGLGR</sequence>
<dbReference type="EMBL" id="KF860346">
    <property type="protein sequence ID" value="AIW62377.1"/>
    <property type="molecule type" value="mRNA"/>
</dbReference>
<name>A0A0A0V5B4_SCYTH</name>
<proteinExistence type="evidence at transcript level"/>
<reference evidence="2" key="2">
    <citation type="journal article" date="2014" name="J. Proteome Res.">
        <title>Spit and venom from scytodes spiders: a diverse and distinct cocktail.</title>
        <authorList>
            <person name="Zobel-Thropp P.A."/>
            <person name="Correa S.M."/>
            <person name="Garb J.E."/>
            <person name="Binford G.J."/>
        </authorList>
    </citation>
    <scope>NUCLEOTIDE SEQUENCE</scope>
    <source>
        <tissue evidence="2">Venom gland</tissue>
    </source>
</reference>
<keyword evidence="1" id="KW-0732">Signal</keyword>
<dbReference type="AlphaFoldDB" id="A0A0A0V5B4"/>
<reference evidence="2" key="1">
    <citation type="submission" date="2013-11" db="EMBL/GenBank/DDBJ databases">
        <authorList>
            <person name="Thropp P.A."/>
            <person name="Correa S.M."/>
            <person name="Garb J.E."/>
            <person name="Binford G.J."/>
        </authorList>
    </citation>
    <scope>NUCLEOTIDE SEQUENCE</scope>
    <source>
        <tissue evidence="2">Venom gland</tissue>
    </source>
</reference>
<organism evidence="2">
    <name type="scientific">Scytodes thoracica</name>
    <name type="common">Spitting spider</name>
    <name type="synonym">Aranea thoracica</name>
    <dbReference type="NCBI Taxonomy" id="1112478"/>
    <lineage>
        <taxon>Eukaryota</taxon>
        <taxon>Metazoa</taxon>
        <taxon>Ecdysozoa</taxon>
        <taxon>Arthropoda</taxon>
        <taxon>Chelicerata</taxon>
        <taxon>Arachnida</taxon>
        <taxon>Araneae</taxon>
        <taxon>Araneomorphae</taxon>
        <taxon>Haplogynae</taxon>
        <taxon>Scytodoidea</taxon>
        <taxon>Scytodidae</taxon>
        <taxon>Scytodes</taxon>
    </lineage>
</organism>
<evidence type="ECO:0000256" key="1">
    <source>
        <dbReference type="SAM" id="SignalP"/>
    </source>
</evidence>
<protein>
    <submittedName>
        <fullName evidence="2">Venom peptide U19-SYTX-Sth1e</fullName>
    </submittedName>
</protein>
<evidence type="ECO:0000313" key="2">
    <source>
        <dbReference type="EMBL" id="AIW62377.1"/>
    </source>
</evidence>